<dbReference type="EMBL" id="JAUZQC010000016">
    <property type="protein sequence ID" value="KAK5857317.1"/>
    <property type="molecule type" value="Genomic_DNA"/>
</dbReference>
<evidence type="ECO:0000313" key="1">
    <source>
        <dbReference type="EMBL" id="KAK5857317.1"/>
    </source>
</evidence>
<reference evidence="1 2" key="2">
    <citation type="journal article" date="2023" name="Mol. Biol. Evol.">
        <title>Genomics of Secondarily Temperate Adaptation in the Only Non-Antarctic Icefish.</title>
        <authorList>
            <person name="Rivera-Colon A.G."/>
            <person name="Rayamajhi N."/>
            <person name="Minhas B.F."/>
            <person name="Madrigal G."/>
            <person name="Bilyk K.T."/>
            <person name="Yoon V."/>
            <person name="Hune M."/>
            <person name="Gregory S."/>
            <person name="Cheng C.H.C."/>
            <person name="Catchen J.M."/>
        </authorList>
    </citation>
    <scope>NUCLEOTIDE SEQUENCE [LARGE SCALE GENOMIC DNA]</scope>
    <source>
        <strain evidence="1">JMC-PN-2008</strain>
    </source>
</reference>
<dbReference type="AlphaFoldDB" id="A0AAN7XAF2"/>
<dbReference type="Proteomes" id="UP001346869">
    <property type="component" value="Unassembled WGS sequence"/>
</dbReference>
<accession>A0AAN7XAF2</accession>
<name>A0AAN7XAF2_ELEMC</name>
<reference evidence="1 2" key="1">
    <citation type="journal article" date="2023" name="Genes (Basel)">
        <title>Chromosome-Level Genome Assembly and Circadian Gene Repertoire of the Patagonia Blennie Eleginops maclovinus-The Closest Ancestral Proxy of Antarctic Cryonotothenioids.</title>
        <authorList>
            <person name="Cheng C.C."/>
            <person name="Rivera-Colon A.G."/>
            <person name="Minhas B.F."/>
            <person name="Wilson L."/>
            <person name="Rayamajhi N."/>
            <person name="Vargas-Chacoff L."/>
            <person name="Catchen J.M."/>
        </authorList>
    </citation>
    <scope>NUCLEOTIDE SEQUENCE [LARGE SCALE GENOMIC DNA]</scope>
    <source>
        <strain evidence="1">JMC-PN-2008</strain>
    </source>
</reference>
<gene>
    <name evidence="1" type="ORF">PBY51_010571</name>
</gene>
<protein>
    <submittedName>
        <fullName evidence="1">Uncharacterized protein</fullName>
    </submittedName>
</protein>
<proteinExistence type="predicted"/>
<keyword evidence="2" id="KW-1185">Reference proteome</keyword>
<sequence length="101" mass="11434">MTIQHTKHIALGRVEEGEAMQGERFGWIKQSSILRLLNRVCAVGKAVCGRRESSPSQWEVGRASLCVHYITVRWFPACEQHHRPPSAPQAPRLKLVHLLSL</sequence>
<organism evidence="1 2">
    <name type="scientific">Eleginops maclovinus</name>
    <name type="common">Patagonian blennie</name>
    <name type="synonym">Eleginus maclovinus</name>
    <dbReference type="NCBI Taxonomy" id="56733"/>
    <lineage>
        <taxon>Eukaryota</taxon>
        <taxon>Metazoa</taxon>
        <taxon>Chordata</taxon>
        <taxon>Craniata</taxon>
        <taxon>Vertebrata</taxon>
        <taxon>Euteleostomi</taxon>
        <taxon>Actinopterygii</taxon>
        <taxon>Neopterygii</taxon>
        <taxon>Teleostei</taxon>
        <taxon>Neoteleostei</taxon>
        <taxon>Acanthomorphata</taxon>
        <taxon>Eupercaria</taxon>
        <taxon>Perciformes</taxon>
        <taxon>Notothenioidei</taxon>
        <taxon>Eleginopidae</taxon>
        <taxon>Eleginops</taxon>
    </lineage>
</organism>
<evidence type="ECO:0000313" key="2">
    <source>
        <dbReference type="Proteomes" id="UP001346869"/>
    </source>
</evidence>
<comment type="caution">
    <text evidence="1">The sequence shown here is derived from an EMBL/GenBank/DDBJ whole genome shotgun (WGS) entry which is preliminary data.</text>
</comment>